<dbReference type="Proteomes" id="UP001331561">
    <property type="component" value="Unassembled WGS sequence"/>
</dbReference>
<protein>
    <submittedName>
        <fullName evidence="7">RNA-binding S4 domain-containing protein</fullName>
    </submittedName>
</protein>
<evidence type="ECO:0000313" key="7">
    <source>
        <dbReference type="EMBL" id="MEC5384573.1"/>
    </source>
</evidence>
<name>A0ABU6JY37_9RHOO</name>
<feature type="compositionally biased region" description="Basic residues" evidence="5">
    <location>
        <begin position="117"/>
        <end position="132"/>
    </location>
</feature>
<evidence type="ECO:0000259" key="6">
    <source>
        <dbReference type="SMART" id="SM00363"/>
    </source>
</evidence>
<gene>
    <name evidence="7" type="ORF">VVD49_02505</name>
</gene>
<dbReference type="PIRSF" id="PIRSF016821">
    <property type="entry name" value="HSP15"/>
    <property type="match status" value="1"/>
</dbReference>
<feature type="region of interest" description="Disordered" evidence="5">
    <location>
        <begin position="109"/>
        <end position="132"/>
    </location>
</feature>
<evidence type="ECO:0000256" key="3">
    <source>
        <dbReference type="ARBA" id="ARBA00023125"/>
    </source>
</evidence>
<dbReference type="InterPro" id="IPR025708">
    <property type="entry name" value="HSP15"/>
</dbReference>
<evidence type="ECO:0000256" key="1">
    <source>
        <dbReference type="ARBA" id="ARBA00008396"/>
    </source>
</evidence>
<dbReference type="SUPFAM" id="SSF55174">
    <property type="entry name" value="Alpha-L RNA-binding motif"/>
    <property type="match status" value="1"/>
</dbReference>
<organism evidence="7 8">
    <name type="scientific">Uliginosibacterium silvisoli</name>
    <dbReference type="NCBI Taxonomy" id="3114758"/>
    <lineage>
        <taxon>Bacteria</taxon>
        <taxon>Pseudomonadati</taxon>
        <taxon>Pseudomonadota</taxon>
        <taxon>Betaproteobacteria</taxon>
        <taxon>Rhodocyclales</taxon>
        <taxon>Zoogloeaceae</taxon>
        <taxon>Uliginosibacterium</taxon>
    </lineage>
</organism>
<dbReference type="RefSeq" id="WP_327597547.1">
    <property type="nucleotide sequence ID" value="NZ_JAYXHS010000001.1"/>
</dbReference>
<evidence type="ECO:0000313" key="8">
    <source>
        <dbReference type="Proteomes" id="UP001331561"/>
    </source>
</evidence>
<evidence type="ECO:0000256" key="5">
    <source>
        <dbReference type="SAM" id="MobiDB-lite"/>
    </source>
</evidence>
<comment type="caution">
    <text evidence="7">The sequence shown here is derived from an EMBL/GenBank/DDBJ whole genome shotgun (WGS) entry which is preliminary data.</text>
</comment>
<dbReference type="Gene3D" id="3.10.290.10">
    <property type="entry name" value="RNA-binding S4 domain"/>
    <property type="match status" value="1"/>
</dbReference>
<reference evidence="7 8" key="1">
    <citation type="submission" date="2024-01" db="EMBL/GenBank/DDBJ databases">
        <title>Uliginosibacterium soil sp. nov.</title>
        <authorList>
            <person name="Lv Y."/>
        </authorList>
    </citation>
    <scope>NUCLEOTIDE SEQUENCE [LARGE SCALE GENOMIC DNA]</scope>
    <source>
        <strain evidence="7 8">H3</strain>
    </source>
</reference>
<keyword evidence="8" id="KW-1185">Reference proteome</keyword>
<evidence type="ECO:0000256" key="2">
    <source>
        <dbReference type="ARBA" id="ARBA00022884"/>
    </source>
</evidence>
<dbReference type="Pfam" id="PF01479">
    <property type="entry name" value="S4"/>
    <property type="match status" value="1"/>
</dbReference>
<dbReference type="InterPro" id="IPR036986">
    <property type="entry name" value="S4_RNA-bd_sf"/>
</dbReference>
<dbReference type="PROSITE" id="PS50889">
    <property type="entry name" value="S4"/>
    <property type="match status" value="1"/>
</dbReference>
<feature type="domain" description="RNA-binding S4" evidence="6">
    <location>
        <begin position="11"/>
        <end position="74"/>
    </location>
</feature>
<comment type="similarity">
    <text evidence="1">Belongs to the HSP15 family.</text>
</comment>
<proteinExistence type="inferred from homology"/>
<evidence type="ECO:0000256" key="4">
    <source>
        <dbReference type="PROSITE-ProRule" id="PRU00182"/>
    </source>
</evidence>
<dbReference type="SMART" id="SM00363">
    <property type="entry name" value="S4"/>
    <property type="match status" value="1"/>
</dbReference>
<dbReference type="EMBL" id="JAYXHS010000001">
    <property type="protein sequence ID" value="MEC5384573.1"/>
    <property type="molecule type" value="Genomic_DNA"/>
</dbReference>
<keyword evidence="2 4" id="KW-0694">RNA-binding</keyword>
<dbReference type="CDD" id="cd00165">
    <property type="entry name" value="S4"/>
    <property type="match status" value="1"/>
</dbReference>
<dbReference type="InterPro" id="IPR002942">
    <property type="entry name" value="S4_RNA-bd"/>
</dbReference>
<accession>A0ABU6JY37</accession>
<keyword evidence="3" id="KW-0238">DNA-binding</keyword>
<sequence>MHEHAKDGEGVRIDKWLWAARFFKTRTLATDAVDGGHVQVNGTRIKPARNVRPGDRIHLVLGEQRWELIVQALAERRGSATIARTLYEETAESIAARLARIEARKVEYEPADDMRGRPTKRDRRQMGRVRWD</sequence>